<dbReference type="Gene3D" id="3.10.129.10">
    <property type="entry name" value="Hotdog Thioesterase"/>
    <property type="match status" value="1"/>
</dbReference>
<protein>
    <submittedName>
        <fullName evidence="2">MaoC family dehydratase</fullName>
    </submittedName>
</protein>
<reference evidence="3" key="1">
    <citation type="journal article" date="2019" name="Int. J. Syst. Evol. Microbiol.">
        <title>The Global Catalogue of Microorganisms (GCM) 10K type strain sequencing project: providing services to taxonomists for standard genome sequencing and annotation.</title>
        <authorList>
            <consortium name="The Broad Institute Genomics Platform"/>
            <consortium name="The Broad Institute Genome Sequencing Center for Infectious Disease"/>
            <person name="Wu L."/>
            <person name="Ma J."/>
        </authorList>
    </citation>
    <scope>NUCLEOTIDE SEQUENCE [LARGE SCALE GENOMIC DNA]</scope>
    <source>
        <strain evidence="3">CCUG 60023</strain>
    </source>
</reference>
<gene>
    <name evidence="2" type="ORF">ACFQ14_08250</name>
</gene>
<dbReference type="Pfam" id="PF01575">
    <property type="entry name" value="MaoC_dehydratas"/>
    <property type="match status" value="1"/>
</dbReference>
<dbReference type="InterPro" id="IPR029069">
    <property type="entry name" value="HotDog_dom_sf"/>
</dbReference>
<feature type="domain" description="MaoC-like" evidence="1">
    <location>
        <begin position="18"/>
        <end position="122"/>
    </location>
</feature>
<accession>A0ABW3FHW1</accession>
<dbReference type="PANTHER" id="PTHR43664:SF1">
    <property type="entry name" value="BETA-METHYLMALYL-COA DEHYDRATASE"/>
    <property type="match status" value="1"/>
</dbReference>
<keyword evidence="3" id="KW-1185">Reference proteome</keyword>
<evidence type="ECO:0000313" key="2">
    <source>
        <dbReference type="EMBL" id="MFD0916394.1"/>
    </source>
</evidence>
<dbReference type="InterPro" id="IPR052342">
    <property type="entry name" value="MCH/BMMD"/>
</dbReference>
<name>A0ABW3FHW1_9HYPH</name>
<organism evidence="2 3">
    <name type="scientific">Pseudahrensia aquimaris</name>
    <dbReference type="NCBI Taxonomy" id="744461"/>
    <lineage>
        <taxon>Bacteria</taxon>
        <taxon>Pseudomonadati</taxon>
        <taxon>Pseudomonadota</taxon>
        <taxon>Alphaproteobacteria</taxon>
        <taxon>Hyphomicrobiales</taxon>
        <taxon>Ahrensiaceae</taxon>
        <taxon>Pseudahrensia</taxon>
    </lineage>
</organism>
<dbReference type="InterPro" id="IPR002539">
    <property type="entry name" value="MaoC-like_dom"/>
</dbReference>
<dbReference type="RefSeq" id="WP_377212249.1">
    <property type="nucleotide sequence ID" value="NZ_JBHTJV010000005.1"/>
</dbReference>
<dbReference type="CDD" id="cd03454">
    <property type="entry name" value="YdeM"/>
    <property type="match status" value="1"/>
</dbReference>
<evidence type="ECO:0000313" key="3">
    <source>
        <dbReference type="Proteomes" id="UP001597101"/>
    </source>
</evidence>
<dbReference type="SUPFAM" id="SSF54637">
    <property type="entry name" value="Thioesterase/thiol ester dehydrase-isomerase"/>
    <property type="match status" value="1"/>
</dbReference>
<dbReference type="PANTHER" id="PTHR43664">
    <property type="entry name" value="MONOAMINE OXIDASE-RELATED"/>
    <property type="match status" value="1"/>
</dbReference>
<comment type="caution">
    <text evidence="2">The sequence shown here is derived from an EMBL/GenBank/DDBJ whole genome shotgun (WGS) entry which is preliminary data.</text>
</comment>
<dbReference type="Proteomes" id="UP001597101">
    <property type="component" value="Unassembled WGS sequence"/>
</dbReference>
<dbReference type="EMBL" id="JBHTJV010000005">
    <property type="protein sequence ID" value="MFD0916394.1"/>
    <property type="molecule type" value="Genomic_DNA"/>
</dbReference>
<sequence length="158" mass="17571">MSESFFDLLQPGMVQELGDHTFTREAIIAFAEKYDPQRFHLSDEGATKSHFGALCASGWHTAAAWMRLNVERGRGELIRLTGYVGPEPVMGPSPGLRNLKWTHPVYAGDTITYRTTITGKRKNPRREGWGLLTSNTQGFNQDGTLVITMDGAVTLRTD</sequence>
<proteinExistence type="predicted"/>
<evidence type="ECO:0000259" key="1">
    <source>
        <dbReference type="Pfam" id="PF01575"/>
    </source>
</evidence>